<feature type="domain" description="N-acetyltransferase" evidence="4">
    <location>
        <begin position="201"/>
        <end position="359"/>
    </location>
</feature>
<dbReference type="SUPFAM" id="SSF55729">
    <property type="entry name" value="Acyl-CoA N-acyltransferases (Nat)"/>
    <property type="match status" value="2"/>
</dbReference>
<feature type="domain" description="N-acetyltransferase" evidence="4">
    <location>
        <begin position="15"/>
        <end position="166"/>
    </location>
</feature>
<evidence type="ECO:0000313" key="5">
    <source>
        <dbReference type="EMBL" id="XBV21017.1"/>
    </source>
</evidence>
<name>A0AAU7T2H0_9ACTN</name>
<evidence type="ECO:0000256" key="3">
    <source>
        <dbReference type="ARBA" id="ARBA00038502"/>
    </source>
</evidence>
<accession>A0AAU7T2H0</accession>
<dbReference type="InterPro" id="IPR051531">
    <property type="entry name" value="N-acetyltransferase"/>
</dbReference>
<evidence type="ECO:0000256" key="2">
    <source>
        <dbReference type="ARBA" id="ARBA00023315"/>
    </source>
</evidence>
<dbReference type="PROSITE" id="PS51186">
    <property type="entry name" value="GNAT"/>
    <property type="match status" value="2"/>
</dbReference>
<keyword evidence="1" id="KW-0808">Transferase</keyword>
<dbReference type="Pfam" id="PF13302">
    <property type="entry name" value="Acetyltransf_3"/>
    <property type="match status" value="2"/>
</dbReference>
<dbReference type="InterPro" id="IPR016181">
    <property type="entry name" value="Acyl_CoA_acyltransferase"/>
</dbReference>
<comment type="similarity">
    <text evidence="3">Belongs to the acetyltransferase family. RimJ subfamily.</text>
</comment>
<reference evidence="5" key="1">
    <citation type="submission" date="2024-06" db="EMBL/GenBank/DDBJ databases">
        <title>Kribbella sp. strain HUAS MG21 genome sequences.</title>
        <authorList>
            <person name="Mo P."/>
        </authorList>
    </citation>
    <scope>NUCLEOTIDE SEQUENCE</scope>
    <source>
        <strain evidence="5">HUAS MG21</strain>
    </source>
</reference>
<evidence type="ECO:0000259" key="4">
    <source>
        <dbReference type="PROSITE" id="PS51186"/>
    </source>
</evidence>
<organism evidence="5">
    <name type="scientific">Kribbella sp. HUAS MG21</name>
    <dbReference type="NCBI Taxonomy" id="3160966"/>
    <lineage>
        <taxon>Bacteria</taxon>
        <taxon>Bacillati</taxon>
        <taxon>Actinomycetota</taxon>
        <taxon>Actinomycetes</taxon>
        <taxon>Propionibacteriales</taxon>
        <taxon>Kribbellaceae</taxon>
        <taxon>Kribbella</taxon>
    </lineage>
</organism>
<dbReference type="GO" id="GO:0016747">
    <property type="term" value="F:acyltransferase activity, transferring groups other than amino-acyl groups"/>
    <property type="evidence" value="ECO:0007669"/>
    <property type="project" value="InterPro"/>
</dbReference>
<evidence type="ECO:0000256" key="1">
    <source>
        <dbReference type="ARBA" id="ARBA00022679"/>
    </source>
</evidence>
<dbReference type="InterPro" id="IPR000182">
    <property type="entry name" value="GNAT_dom"/>
</dbReference>
<dbReference type="Gene3D" id="3.40.630.30">
    <property type="match status" value="2"/>
</dbReference>
<dbReference type="EMBL" id="CP158165">
    <property type="protein sequence ID" value="XBV21017.1"/>
    <property type="molecule type" value="Genomic_DNA"/>
</dbReference>
<dbReference type="AlphaFoldDB" id="A0AAU7T2H0"/>
<sequence length="364" mass="41119">MPIPAEHPVLTDGVVTLRAPRPDDVAGQAERQREDPRRGFDDEDARRWIIFGITEAWARRERLVFVVEYQGRYAGSVALEPNADGNARVHYGLSAWARGAGVMSRAVRLILGFGFETCGFHVILWWARVGNWPSRRVAWATGFRMGETIPDMAEEGGERVDAWTAWIGPNDPRKPRRPWFDQPVLETPRLRLRTWREDEVARITTARTNQATAHFLPFIPQPFTAEDARFWLKDMAEQAASGRRFNWCVADAGTDQGLGNLTLFGIHPDVEVRDAELGYWMHPEAQGRGVMSEAIRRVAEWYFAADDAGGFGGRRLYIRTAASNTAARRTAEKAGFRHVGTDRAAFRLATHVDDKVTYDLLVTD</sequence>
<protein>
    <submittedName>
        <fullName evidence="5">GNAT family N-acetyltransferase</fullName>
    </submittedName>
</protein>
<proteinExistence type="inferred from homology"/>
<gene>
    <name evidence="5" type="ORF">ABN611_20885</name>
</gene>
<dbReference type="RefSeq" id="WP_350273883.1">
    <property type="nucleotide sequence ID" value="NZ_CP158165.1"/>
</dbReference>
<dbReference type="PANTHER" id="PTHR43792:SF8">
    <property type="entry name" value="[RIBOSOMAL PROTEIN US5]-ALANINE N-ACETYLTRANSFERASE"/>
    <property type="match status" value="1"/>
</dbReference>
<keyword evidence="2" id="KW-0012">Acyltransferase</keyword>
<dbReference type="PANTHER" id="PTHR43792">
    <property type="entry name" value="GNAT FAMILY, PUTATIVE (AFU_ORTHOLOGUE AFUA_3G00765)-RELATED-RELATED"/>
    <property type="match status" value="1"/>
</dbReference>